<proteinExistence type="predicted"/>
<dbReference type="InParanoid" id="A7RLP7"/>
<dbReference type="Proteomes" id="UP000001593">
    <property type="component" value="Unassembled WGS sequence"/>
</dbReference>
<accession>A7RLP7</accession>
<evidence type="ECO:0000313" key="2">
    <source>
        <dbReference type="EMBL" id="EDO47641.1"/>
    </source>
</evidence>
<keyword evidence="3" id="KW-1185">Reference proteome</keyword>
<evidence type="ECO:0000313" key="3">
    <source>
        <dbReference type="Proteomes" id="UP000001593"/>
    </source>
</evidence>
<dbReference type="HOGENOM" id="CLU_1167054_0_0_1"/>
<feature type="signal peptide" evidence="1">
    <location>
        <begin position="1"/>
        <end position="22"/>
    </location>
</feature>
<dbReference type="AlphaFoldDB" id="A7RLP7"/>
<gene>
    <name evidence="2" type="ORF">NEMVEDRAFT_v1g239175</name>
</gene>
<evidence type="ECO:0000256" key="1">
    <source>
        <dbReference type="SAM" id="SignalP"/>
    </source>
</evidence>
<dbReference type="KEGG" id="nve:5519836"/>
<dbReference type="OrthoDB" id="5970475at2759"/>
<dbReference type="OMA" id="RYPPINS"/>
<feature type="chain" id="PRO_5002713613" evidence="1">
    <location>
        <begin position="23"/>
        <end position="238"/>
    </location>
</feature>
<name>A7RLP7_NEMVE</name>
<reference evidence="2 3" key="1">
    <citation type="journal article" date="2007" name="Science">
        <title>Sea anemone genome reveals ancestral eumetazoan gene repertoire and genomic organization.</title>
        <authorList>
            <person name="Putnam N.H."/>
            <person name="Srivastava M."/>
            <person name="Hellsten U."/>
            <person name="Dirks B."/>
            <person name="Chapman J."/>
            <person name="Salamov A."/>
            <person name="Terry A."/>
            <person name="Shapiro H."/>
            <person name="Lindquist E."/>
            <person name="Kapitonov V.V."/>
            <person name="Jurka J."/>
            <person name="Genikhovich G."/>
            <person name="Grigoriev I.V."/>
            <person name="Lucas S.M."/>
            <person name="Steele R.E."/>
            <person name="Finnerty J.R."/>
            <person name="Technau U."/>
            <person name="Martindale M.Q."/>
            <person name="Rokhsar D.S."/>
        </authorList>
    </citation>
    <scope>NUCLEOTIDE SEQUENCE [LARGE SCALE GENOMIC DNA]</scope>
    <source>
        <strain evidence="3">CH2 X CH6</strain>
    </source>
</reference>
<keyword evidence="1" id="KW-0732">Signal</keyword>
<protein>
    <submittedName>
        <fullName evidence="2">Uncharacterized protein</fullName>
    </submittedName>
</protein>
<dbReference type="EMBL" id="DS469518">
    <property type="protein sequence ID" value="EDO47641.1"/>
    <property type="molecule type" value="Genomic_DNA"/>
</dbReference>
<organism evidence="2 3">
    <name type="scientific">Nematostella vectensis</name>
    <name type="common">Starlet sea anemone</name>
    <dbReference type="NCBI Taxonomy" id="45351"/>
    <lineage>
        <taxon>Eukaryota</taxon>
        <taxon>Metazoa</taxon>
        <taxon>Cnidaria</taxon>
        <taxon>Anthozoa</taxon>
        <taxon>Hexacorallia</taxon>
        <taxon>Actiniaria</taxon>
        <taxon>Edwardsiidae</taxon>
        <taxon>Nematostella</taxon>
    </lineage>
</organism>
<sequence length="238" mass="27010">MQSPLYLFSLLFVVHVGRQVHGAPDGDVEDTMIAEDEARPVLPDAPRYPPINSGDKIALKMSYTSGDLSKFWMKCSDRECSAHKCAEGRLNMKSSKWSSCVTLMYIIRAIGKSDGQPINSGDKVTISSAQDMNSKHIGCDSKDSYKCRFQSIAYRKFKDDWFRHSQAIFQIFSRDGEDGTPVEYGDIVGFRYPYYYADHWLSYKDGHWFAHKCSNKAKSTCAKINSPTGFQIFKPYKA</sequence>